<accession>A0A3M7SGZ4</accession>
<comment type="caution">
    <text evidence="1">The sequence shown here is derived from an EMBL/GenBank/DDBJ whole genome shotgun (WGS) entry which is preliminary data.</text>
</comment>
<evidence type="ECO:0000313" key="1">
    <source>
        <dbReference type="EMBL" id="RNA34848.1"/>
    </source>
</evidence>
<reference evidence="1 2" key="1">
    <citation type="journal article" date="2018" name="Sci. Rep.">
        <title>Genomic signatures of local adaptation to the degree of environmental predictability in rotifers.</title>
        <authorList>
            <person name="Franch-Gras L."/>
            <person name="Hahn C."/>
            <person name="Garcia-Roger E.M."/>
            <person name="Carmona M.J."/>
            <person name="Serra M."/>
            <person name="Gomez A."/>
        </authorList>
    </citation>
    <scope>NUCLEOTIDE SEQUENCE [LARGE SCALE GENOMIC DNA]</scope>
    <source>
        <strain evidence="1">HYR1</strain>
    </source>
</reference>
<dbReference type="Proteomes" id="UP000276133">
    <property type="component" value="Unassembled WGS sequence"/>
</dbReference>
<protein>
    <submittedName>
        <fullName evidence="1">Uncharacterized protein</fullName>
    </submittedName>
</protein>
<dbReference type="EMBL" id="REGN01001406">
    <property type="protein sequence ID" value="RNA34848.1"/>
    <property type="molecule type" value="Genomic_DNA"/>
</dbReference>
<proteinExistence type="predicted"/>
<organism evidence="1 2">
    <name type="scientific">Brachionus plicatilis</name>
    <name type="common">Marine rotifer</name>
    <name type="synonym">Brachionus muelleri</name>
    <dbReference type="NCBI Taxonomy" id="10195"/>
    <lineage>
        <taxon>Eukaryota</taxon>
        <taxon>Metazoa</taxon>
        <taxon>Spiralia</taxon>
        <taxon>Gnathifera</taxon>
        <taxon>Rotifera</taxon>
        <taxon>Eurotatoria</taxon>
        <taxon>Monogononta</taxon>
        <taxon>Pseudotrocha</taxon>
        <taxon>Ploima</taxon>
        <taxon>Brachionidae</taxon>
        <taxon>Brachionus</taxon>
    </lineage>
</organism>
<gene>
    <name evidence="1" type="ORF">BpHYR1_005544</name>
</gene>
<dbReference type="AlphaFoldDB" id="A0A3M7SGZ4"/>
<sequence>MNNRENNSFLDTFSVSLNILWTEKNIIRSGILQNRKFRQKLENFGVVKFISFSIHSNSFEWKKEKKHLAKITKIAKQKTGLFDELKKLSTIFLIMYPNHFGEDLRNRIRILFFNVCSVHALLSFNTNPL</sequence>
<keyword evidence="2" id="KW-1185">Reference proteome</keyword>
<name>A0A3M7SGZ4_BRAPC</name>
<evidence type="ECO:0000313" key="2">
    <source>
        <dbReference type="Proteomes" id="UP000276133"/>
    </source>
</evidence>